<dbReference type="CDD" id="cd00075">
    <property type="entry name" value="HATPase"/>
    <property type="match status" value="1"/>
</dbReference>
<keyword evidence="10 12" id="KW-0472">Membrane</keyword>
<dbReference type="SUPFAM" id="SSF47384">
    <property type="entry name" value="Homodimeric domain of signal transducing histidine kinase"/>
    <property type="match status" value="1"/>
</dbReference>
<dbReference type="InterPro" id="IPR013727">
    <property type="entry name" value="2CSK_N"/>
</dbReference>
<dbReference type="EMBL" id="CAJZAG010000003">
    <property type="protein sequence ID" value="CAG9169864.1"/>
    <property type="molecule type" value="Genomic_DNA"/>
</dbReference>
<dbReference type="InterPro" id="IPR004358">
    <property type="entry name" value="Sig_transdc_His_kin-like_C"/>
</dbReference>
<evidence type="ECO:0000256" key="4">
    <source>
        <dbReference type="ARBA" id="ARBA00022553"/>
    </source>
</evidence>
<dbReference type="PANTHER" id="PTHR45436:SF1">
    <property type="entry name" value="SENSOR PROTEIN QSEC"/>
    <property type="match status" value="1"/>
</dbReference>
<dbReference type="EC" id="2.7.13.3" evidence="3"/>
<evidence type="ECO:0000256" key="10">
    <source>
        <dbReference type="ARBA" id="ARBA00023136"/>
    </source>
</evidence>
<evidence type="ECO:0000256" key="1">
    <source>
        <dbReference type="ARBA" id="ARBA00000085"/>
    </source>
</evidence>
<evidence type="ECO:0000313" key="16">
    <source>
        <dbReference type="Proteomes" id="UP000706525"/>
    </source>
</evidence>
<evidence type="ECO:0000313" key="15">
    <source>
        <dbReference type="EMBL" id="CAG9169864.1"/>
    </source>
</evidence>
<organism evidence="15 16">
    <name type="scientific">Cupriavidus pampae</name>
    <dbReference type="NCBI Taxonomy" id="659251"/>
    <lineage>
        <taxon>Bacteria</taxon>
        <taxon>Pseudomonadati</taxon>
        <taxon>Pseudomonadota</taxon>
        <taxon>Betaproteobacteria</taxon>
        <taxon>Burkholderiales</taxon>
        <taxon>Burkholderiaceae</taxon>
        <taxon>Cupriavidus</taxon>
    </lineage>
</organism>
<proteinExistence type="predicted"/>
<dbReference type="PRINTS" id="PR00344">
    <property type="entry name" value="BCTRLSENSOR"/>
</dbReference>
<dbReference type="InterPro" id="IPR036890">
    <property type="entry name" value="HATPase_C_sf"/>
</dbReference>
<keyword evidence="16" id="KW-1185">Reference proteome</keyword>
<dbReference type="CDD" id="cd00082">
    <property type="entry name" value="HisKA"/>
    <property type="match status" value="1"/>
</dbReference>
<dbReference type="Pfam" id="PF00512">
    <property type="entry name" value="HisKA"/>
    <property type="match status" value="1"/>
</dbReference>
<comment type="caution">
    <text evidence="15">The sequence shown here is derived from an EMBL/GenBank/DDBJ whole genome shotgun (WGS) entry which is preliminary data.</text>
</comment>
<keyword evidence="5 15" id="KW-0808">Transferase</keyword>
<feature type="transmembrane region" description="Helical" evidence="12">
    <location>
        <begin position="231"/>
        <end position="254"/>
    </location>
</feature>
<evidence type="ECO:0000259" key="13">
    <source>
        <dbReference type="PROSITE" id="PS50109"/>
    </source>
</evidence>
<dbReference type="Pfam" id="PF08521">
    <property type="entry name" value="2CSK_N"/>
    <property type="match status" value="1"/>
</dbReference>
<evidence type="ECO:0000256" key="11">
    <source>
        <dbReference type="SAM" id="MobiDB-lite"/>
    </source>
</evidence>
<evidence type="ECO:0000256" key="8">
    <source>
        <dbReference type="ARBA" id="ARBA00022989"/>
    </source>
</evidence>
<sequence length="557" mass="60509">MSLLWLPLRRLARLHPFSRGSRASPRASAAGAGSDPADPADLAQAAEASVTDEALAEALPHLEENTAHPAPRSLFGEILDWMLAPLLLLWPMSIAVTYLVAKSIANGPFDRSLEASAIVLSQQVREVNGRVTLQLPLSAREILRADETDNIYYQVVGKRGEYVAGDHDLPLPSEDDQAHAGLVSLRDDHVGGNDVRVAYTYVELKNASGTQPVLVQVAETLDKRARLANEIIKGVILPQFVILPLAVVLVWFGLTRGLAPLTAIQQRIRARNPGDTSPIDESAAPQEITPLVASFNDLLARLDQSVQTQKRFIADAAHQMKTPLAGLRMQAELAQREQSPEELRRSLAQIAGSSERTAHLVTQLLSLARMENLAGVGGMAPLDLASLVRDVVKDWLPQAWARRIDLGLELGMEGDDHAITIIGNRLMLTEMLNNLLDNAIRYTPAEGHATVRLSVDAFEPFVYLDVEDTGPGIPPTERERVMERFYRVLGTNTEGSGLGLAIVREIVQQHGGEVSIGDHVWQTEPRRAGARFRITLRRPVSDDASGGVFGSAGDGGA</sequence>
<dbReference type="PROSITE" id="PS50109">
    <property type="entry name" value="HIS_KIN"/>
    <property type="match status" value="1"/>
</dbReference>
<comment type="subcellular location">
    <subcellularLocation>
        <location evidence="2">Membrane</location>
    </subcellularLocation>
</comment>
<gene>
    <name evidence="15" type="primary">sasA_6</name>
    <name evidence="15" type="ORF">LMG32289_01886</name>
</gene>
<dbReference type="InterPro" id="IPR050428">
    <property type="entry name" value="TCS_sensor_his_kinase"/>
</dbReference>
<dbReference type="InterPro" id="IPR036097">
    <property type="entry name" value="HisK_dim/P_sf"/>
</dbReference>
<feature type="region of interest" description="Disordered" evidence="11">
    <location>
        <begin position="19"/>
        <end position="40"/>
    </location>
</feature>
<reference evidence="15 16" key="1">
    <citation type="submission" date="2021-08" db="EMBL/GenBank/DDBJ databases">
        <authorList>
            <person name="Peeters C."/>
        </authorList>
    </citation>
    <scope>NUCLEOTIDE SEQUENCE [LARGE SCALE GENOMIC DNA]</scope>
    <source>
        <strain evidence="15 16">LMG 32289</strain>
    </source>
</reference>
<dbReference type="SMART" id="SM00388">
    <property type="entry name" value="HisKA"/>
    <property type="match status" value="1"/>
</dbReference>
<dbReference type="PANTHER" id="PTHR45436">
    <property type="entry name" value="SENSOR HISTIDINE KINASE YKOH"/>
    <property type="match status" value="1"/>
</dbReference>
<evidence type="ECO:0000256" key="2">
    <source>
        <dbReference type="ARBA" id="ARBA00004370"/>
    </source>
</evidence>
<protein>
    <recommendedName>
        <fullName evidence="3">histidine kinase</fullName>
        <ecNumber evidence="3">2.7.13.3</ecNumber>
    </recommendedName>
</protein>
<dbReference type="InterPro" id="IPR003594">
    <property type="entry name" value="HATPase_dom"/>
</dbReference>
<evidence type="ECO:0000256" key="5">
    <source>
        <dbReference type="ARBA" id="ARBA00022679"/>
    </source>
</evidence>
<dbReference type="GO" id="GO:0016740">
    <property type="term" value="F:transferase activity"/>
    <property type="evidence" value="ECO:0007669"/>
    <property type="project" value="UniProtKB-KW"/>
</dbReference>
<name>A0ABM8WQZ2_9BURK</name>
<evidence type="ECO:0000256" key="6">
    <source>
        <dbReference type="ARBA" id="ARBA00022692"/>
    </source>
</evidence>
<keyword evidence="6 12" id="KW-0812">Transmembrane</keyword>
<dbReference type="PROSITE" id="PS50885">
    <property type="entry name" value="HAMP"/>
    <property type="match status" value="1"/>
</dbReference>
<keyword evidence="9" id="KW-0902">Two-component regulatory system</keyword>
<keyword evidence="7" id="KW-0418">Kinase</keyword>
<dbReference type="InterPro" id="IPR005467">
    <property type="entry name" value="His_kinase_dom"/>
</dbReference>
<keyword evidence="8 12" id="KW-1133">Transmembrane helix</keyword>
<dbReference type="Gene3D" id="3.30.565.10">
    <property type="entry name" value="Histidine kinase-like ATPase, C-terminal domain"/>
    <property type="match status" value="1"/>
</dbReference>
<dbReference type="Gene3D" id="1.10.287.130">
    <property type="match status" value="1"/>
</dbReference>
<evidence type="ECO:0000256" key="12">
    <source>
        <dbReference type="SAM" id="Phobius"/>
    </source>
</evidence>
<dbReference type="Proteomes" id="UP000706525">
    <property type="component" value="Unassembled WGS sequence"/>
</dbReference>
<dbReference type="Pfam" id="PF02518">
    <property type="entry name" value="HATPase_c"/>
    <property type="match status" value="1"/>
</dbReference>
<evidence type="ECO:0000256" key="3">
    <source>
        <dbReference type="ARBA" id="ARBA00012438"/>
    </source>
</evidence>
<feature type="domain" description="HAMP" evidence="14">
    <location>
        <begin position="255"/>
        <end position="307"/>
    </location>
</feature>
<dbReference type="InterPro" id="IPR003661">
    <property type="entry name" value="HisK_dim/P_dom"/>
</dbReference>
<dbReference type="SUPFAM" id="SSF55874">
    <property type="entry name" value="ATPase domain of HSP90 chaperone/DNA topoisomerase II/histidine kinase"/>
    <property type="match status" value="1"/>
</dbReference>
<dbReference type="RefSeq" id="WP_223985481.1">
    <property type="nucleotide sequence ID" value="NZ_CAJZAG010000003.1"/>
</dbReference>
<accession>A0ABM8WQZ2</accession>
<dbReference type="InterPro" id="IPR003660">
    <property type="entry name" value="HAMP_dom"/>
</dbReference>
<evidence type="ECO:0000256" key="7">
    <source>
        <dbReference type="ARBA" id="ARBA00022777"/>
    </source>
</evidence>
<evidence type="ECO:0000259" key="14">
    <source>
        <dbReference type="PROSITE" id="PS50885"/>
    </source>
</evidence>
<dbReference type="SMART" id="SM00387">
    <property type="entry name" value="HATPase_c"/>
    <property type="match status" value="1"/>
</dbReference>
<comment type="catalytic activity">
    <reaction evidence="1">
        <text>ATP + protein L-histidine = ADP + protein N-phospho-L-histidine.</text>
        <dbReference type="EC" id="2.7.13.3"/>
    </reaction>
</comment>
<evidence type="ECO:0000256" key="9">
    <source>
        <dbReference type="ARBA" id="ARBA00023012"/>
    </source>
</evidence>
<keyword evidence="4" id="KW-0597">Phosphoprotein</keyword>
<feature type="transmembrane region" description="Helical" evidence="12">
    <location>
        <begin position="81"/>
        <end position="101"/>
    </location>
</feature>
<feature type="domain" description="Histidine kinase" evidence="13">
    <location>
        <begin position="315"/>
        <end position="540"/>
    </location>
</feature>